<keyword evidence="3" id="KW-1185">Reference proteome</keyword>
<comment type="caution">
    <text evidence="2">The sequence shown here is derived from an EMBL/GenBank/DDBJ whole genome shotgun (WGS) entry which is preliminary data.</text>
</comment>
<feature type="region of interest" description="Disordered" evidence="1">
    <location>
        <begin position="32"/>
        <end position="58"/>
    </location>
</feature>
<protein>
    <submittedName>
        <fullName evidence="2">Uncharacterized protein</fullName>
    </submittedName>
</protein>
<evidence type="ECO:0000256" key="1">
    <source>
        <dbReference type="SAM" id="MobiDB-lite"/>
    </source>
</evidence>
<evidence type="ECO:0000313" key="3">
    <source>
        <dbReference type="Proteomes" id="UP000642107"/>
    </source>
</evidence>
<dbReference type="Proteomes" id="UP000642107">
    <property type="component" value="Unassembled WGS sequence"/>
</dbReference>
<name>A0ABR9DTH3_9MICO</name>
<sequence>MAQAQESAERQAVLMRSCLEDAGVNLQVFADGGELSMSGDSGTSDATDKEIQARATSESRTVERCLKELQSTFPVTEESNEVRYDKMAQTAECVRANGYPEVGQPPSKDTWVETYDDGDPWSPYRELYRLHPDITEDAWRSLRAICAQGGVSYSLIF</sequence>
<accession>A0ABR9DTH3</accession>
<reference evidence="2 3" key="1">
    <citation type="submission" date="2020-09" db="EMBL/GenBank/DDBJ databases">
        <title>Flavimobilis rhizosphaerae sp. nov., isolated from rhizosphere soil of Spartina alterniflora.</title>
        <authorList>
            <person name="Hanqin C."/>
        </authorList>
    </citation>
    <scope>NUCLEOTIDE SEQUENCE [LARGE SCALE GENOMIC DNA]</scope>
    <source>
        <strain evidence="2 3">GY 10621</strain>
    </source>
</reference>
<organism evidence="2 3">
    <name type="scientific">Flavimobilis rhizosphaerae</name>
    <dbReference type="NCBI Taxonomy" id="2775421"/>
    <lineage>
        <taxon>Bacteria</taxon>
        <taxon>Bacillati</taxon>
        <taxon>Actinomycetota</taxon>
        <taxon>Actinomycetes</taxon>
        <taxon>Micrococcales</taxon>
        <taxon>Jonesiaceae</taxon>
        <taxon>Flavimobilis</taxon>
    </lineage>
</organism>
<dbReference type="RefSeq" id="WP_192279236.1">
    <property type="nucleotide sequence ID" value="NZ_JACZDF010000003.1"/>
</dbReference>
<evidence type="ECO:0000313" key="2">
    <source>
        <dbReference type="EMBL" id="MBD9699295.1"/>
    </source>
</evidence>
<proteinExistence type="predicted"/>
<gene>
    <name evidence="2" type="ORF">IGS67_07295</name>
</gene>
<dbReference type="EMBL" id="JACZDF010000003">
    <property type="protein sequence ID" value="MBD9699295.1"/>
    <property type="molecule type" value="Genomic_DNA"/>
</dbReference>